<evidence type="ECO:0000313" key="1">
    <source>
        <dbReference type="EMBL" id="CAG8559953.1"/>
    </source>
</evidence>
<feature type="non-terminal residue" evidence="1">
    <location>
        <position position="505"/>
    </location>
</feature>
<accession>A0ACA9M062</accession>
<name>A0ACA9M062_9GLOM</name>
<protein>
    <submittedName>
        <fullName evidence="1">5_t:CDS:1</fullName>
    </submittedName>
</protein>
<reference evidence="1" key="1">
    <citation type="submission" date="2021-06" db="EMBL/GenBank/DDBJ databases">
        <authorList>
            <person name="Kallberg Y."/>
            <person name="Tangrot J."/>
            <person name="Rosling A."/>
        </authorList>
    </citation>
    <scope>NUCLEOTIDE SEQUENCE</scope>
    <source>
        <strain evidence="1">IL203A</strain>
    </source>
</reference>
<organism evidence="1 2">
    <name type="scientific">Dentiscutata heterogama</name>
    <dbReference type="NCBI Taxonomy" id="1316150"/>
    <lineage>
        <taxon>Eukaryota</taxon>
        <taxon>Fungi</taxon>
        <taxon>Fungi incertae sedis</taxon>
        <taxon>Mucoromycota</taxon>
        <taxon>Glomeromycotina</taxon>
        <taxon>Glomeromycetes</taxon>
        <taxon>Diversisporales</taxon>
        <taxon>Gigasporaceae</taxon>
        <taxon>Dentiscutata</taxon>
    </lineage>
</organism>
<evidence type="ECO:0000313" key="2">
    <source>
        <dbReference type="Proteomes" id="UP000789702"/>
    </source>
</evidence>
<comment type="caution">
    <text evidence="1">The sequence shown here is derived from an EMBL/GenBank/DDBJ whole genome shotgun (WGS) entry which is preliminary data.</text>
</comment>
<dbReference type="EMBL" id="CAJVPU010006346">
    <property type="protein sequence ID" value="CAG8559953.1"/>
    <property type="molecule type" value="Genomic_DNA"/>
</dbReference>
<sequence length="505" mass="57824">MSQNKNILKVQKGIPDNFNRPIPTKNSLLLDNNNEKIVLDWFKNDLKKLGLNCTGSMDDYIAAAKDCILQVAEKVNELPRVRLKFGFCGYRDHDDESTRLEIFDFTDSCEKFRKNISTVKSFGGGDSPEDVLGGLYAAMTRLTWRSDARIIFHIGDAPPHGKKFHSDADDYPNGCPCKLTDKGVLRRMQSKKIRYVFGKIDSCTDTMIKIFRSIIGEFLIYELYGGDPVELVNKFSDSIFLSITSTLEDKKKVSQQKRDIYPNRPDWKYIKDFQDFRQCVTLCYIIPENAEQVKDVEFFSKENLVPKSLKFKIAPLPFATGTEKYAYFATSNLHADIVIKEYKSGSSFQKYLDSVEISAITSYLSIKFNSIAEKNNINIPAVNFLSVNILCTTVDNKTKYYIVEQEFVNAQFIRFNSNGGFIQNYRPTLEAFVHFTYEHTEKYLIVTDLQGIELQDKFILTDPAIHCVDRSRFGKTNLGIKGIDKCLLTSHKCNDICKKLELTSF</sequence>
<keyword evidence="2" id="KW-1185">Reference proteome</keyword>
<gene>
    <name evidence="1" type="ORF">DHETER_LOCUS5601</name>
</gene>
<proteinExistence type="predicted"/>
<dbReference type="Proteomes" id="UP000789702">
    <property type="component" value="Unassembled WGS sequence"/>
</dbReference>